<sequence>MAIKINVNTKPYHDFEILDKTYKVYTDDESIQKYLNMRDDLLNREDDDSIEGMKEVVKESFDVLMGEDAFEEIYDGVGKSSQIMVEILLQVFEHITEANENNSLQKFMNEKGRKLQR</sequence>
<protein>
    <recommendedName>
        <fullName evidence="3">Phage protein</fullName>
    </recommendedName>
</protein>
<organism evidence="1 2">
    <name type="scientific">Bacillus cereus</name>
    <dbReference type="NCBI Taxonomy" id="1396"/>
    <lineage>
        <taxon>Bacteria</taxon>
        <taxon>Bacillati</taxon>
        <taxon>Bacillota</taxon>
        <taxon>Bacilli</taxon>
        <taxon>Bacillales</taxon>
        <taxon>Bacillaceae</taxon>
        <taxon>Bacillus</taxon>
        <taxon>Bacillus cereus group</taxon>
    </lineage>
</organism>
<reference evidence="1 2" key="1">
    <citation type="journal article" date="2019" name="Environ. Microbiol.">
        <title>An active ?-lactamase is a part of an orchestrated cell wall stress resistance network of Bacillus subtilis and related rhizosphere species.</title>
        <authorList>
            <person name="Bucher T."/>
            <person name="Keren-Paz A."/>
            <person name="Hausser J."/>
            <person name="Olender T."/>
            <person name="Cytryn E."/>
            <person name="Kolodkin-Gal I."/>
        </authorList>
    </citation>
    <scope>NUCLEOTIDE SEQUENCE [LARGE SCALE GENOMIC DNA]</scope>
    <source>
        <strain evidence="1 2">I32</strain>
    </source>
</reference>
<evidence type="ECO:0008006" key="3">
    <source>
        <dbReference type="Google" id="ProtNLM"/>
    </source>
</evidence>
<dbReference type="Proteomes" id="UP000308444">
    <property type="component" value="Unassembled WGS sequence"/>
</dbReference>
<evidence type="ECO:0000313" key="1">
    <source>
        <dbReference type="EMBL" id="TKJ03958.1"/>
    </source>
</evidence>
<evidence type="ECO:0000313" key="2">
    <source>
        <dbReference type="Proteomes" id="UP000308444"/>
    </source>
</evidence>
<proteinExistence type="predicted"/>
<dbReference type="EMBL" id="SZOH01000754">
    <property type="protein sequence ID" value="TKJ03958.1"/>
    <property type="molecule type" value="Genomic_DNA"/>
</dbReference>
<dbReference type="AlphaFoldDB" id="A0A9X9F6H2"/>
<gene>
    <name evidence="1" type="ORF">FC695_12775</name>
</gene>
<comment type="caution">
    <text evidence="1">The sequence shown here is derived from an EMBL/GenBank/DDBJ whole genome shotgun (WGS) entry which is preliminary data.</text>
</comment>
<name>A0A9X9F6H2_BACCE</name>
<accession>A0A9X9F6H2</accession>